<dbReference type="PANTHER" id="PTHR33969">
    <property type="entry name" value="SEGREGATION AND CONDENSATION PROTEIN A"/>
    <property type="match status" value="1"/>
</dbReference>
<sequence length="245" mass="29292">MEYKIILESFEGPMDLLLHLIDEAKIDIYDIPINEITEQYLEYITKMEELDLEITSDFLLMAATLLEIKSKMLLPQLDKNEEKQLEMEENDPRLELTKKLIEYKKFKYISKELKEYEEIQRKVFYKPKEDLSLFIEEDESLKPMDLDELVKAFNCILAKTKDSNNIIDVDKIQREEYTLDKCMENIKKKLSNKKQIKFQHLFDENVDKQEIIVTFLSLLELIKMKEVVVYQEKNFSNIVIKKRGV</sequence>
<dbReference type="Gene3D" id="1.10.10.580">
    <property type="entry name" value="Structural maintenance of chromosome 1. Chain E"/>
    <property type="match status" value="1"/>
</dbReference>
<keyword evidence="3" id="KW-0132">Cell division</keyword>
<dbReference type="Proteomes" id="UP000294567">
    <property type="component" value="Unassembled WGS sequence"/>
</dbReference>
<evidence type="ECO:0000256" key="3">
    <source>
        <dbReference type="HAMAP-Rule" id="MF_01805"/>
    </source>
</evidence>
<evidence type="ECO:0000313" key="4">
    <source>
        <dbReference type="EMBL" id="TCS91370.1"/>
    </source>
</evidence>
<dbReference type="GO" id="GO:0051301">
    <property type="term" value="P:cell division"/>
    <property type="evidence" value="ECO:0007669"/>
    <property type="project" value="UniProtKB-KW"/>
</dbReference>
<reference evidence="4 5" key="1">
    <citation type="submission" date="2019-03" db="EMBL/GenBank/DDBJ databases">
        <title>Genomic Encyclopedia of Type Strains, Phase IV (KMG-IV): sequencing the most valuable type-strain genomes for metagenomic binning, comparative biology and taxonomic classification.</title>
        <authorList>
            <person name="Goeker M."/>
        </authorList>
    </citation>
    <scope>NUCLEOTIDE SEQUENCE [LARGE SCALE GENOMIC DNA]</scope>
    <source>
        <strain evidence="4 5">DSM 26752</strain>
    </source>
</reference>
<comment type="caution">
    <text evidence="4">The sequence shown here is derived from an EMBL/GenBank/DDBJ whole genome shotgun (WGS) entry which is preliminary data.</text>
</comment>
<dbReference type="RefSeq" id="WP_132026178.1">
    <property type="nucleotide sequence ID" value="NZ_CP068564.1"/>
</dbReference>
<dbReference type="OrthoDB" id="9811016at2"/>
<dbReference type="GO" id="GO:0007059">
    <property type="term" value="P:chromosome segregation"/>
    <property type="evidence" value="ECO:0007669"/>
    <property type="project" value="UniProtKB-UniRule"/>
</dbReference>
<proteinExistence type="inferred from homology"/>
<protein>
    <recommendedName>
        <fullName evidence="2 3">Segregation and condensation protein A</fullName>
    </recommendedName>
</protein>
<comment type="function">
    <text evidence="3">Participates in chromosomal partition during cell division. May act via the formation of a condensin-like complex containing Smc and ScpB that pull DNA away from mid-cell into both cell halves.</text>
</comment>
<dbReference type="AlphaFoldDB" id="A0A4R3KYW2"/>
<gene>
    <name evidence="3" type="primary">scpA</name>
    <name evidence="4" type="ORF">EDD65_102305</name>
</gene>
<dbReference type="InterPro" id="IPR023093">
    <property type="entry name" value="ScpA-like_C"/>
</dbReference>
<comment type="similarity">
    <text evidence="3">Belongs to the ScpA family.</text>
</comment>
<comment type="subunit">
    <text evidence="3">Component of a cohesin-like complex composed of ScpA, ScpB and the Smc homodimer, in which ScpA and ScpB bind to the head domain of Smc. The presence of the three proteins is required for the association of the complex with DNA.</text>
</comment>
<dbReference type="Pfam" id="PF02616">
    <property type="entry name" value="SMC_ScpA"/>
    <property type="match status" value="1"/>
</dbReference>
<dbReference type="Gene3D" id="6.10.250.2410">
    <property type="match status" value="1"/>
</dbReference>
<evidence type="ECO:0000313" key="5">
    <source>
        <dbReference type="Proteomes" id="UP000294567"/>
    </source>
</evidence>
<keyword evidence="1 3" id="KW-0159">Chromosome partition</keyword>
<evidence type="ECO:0000256" key="2">
    <source>
        <dbReference type="ARBA" id="ARBA00044777"/>
    </source>
</evidence>
<organism evidence="4 5">
    <name type="scientific">Keratinibaculum paraultunense</name>
    <dbReference type="NCBI Taxonomy" id="1278232"/>
    <lineage>
        <taxon>Bacteria</taxon>
        <taxon>Bacillati</taxon>
        <taxon>Bacillota</taxon>
        <taxon>Tissierellia</taxon>
        <taxon>Tissierellales</taxon>
        <taxon>Tepidimicrobiaceae</taxon>
        <taxon>Keratinibaculum</taxon>
    </lineage>
</organism>
<evidence type="ECO:0000256" key="1">
    <source>
        <dbReference type="ARBA" id="ARBA00022829"/>
    </source>
</evidence>
<dbReference type="HAMAP" id="MF_01805">
    <property type="entry name" value="ScpA"/>
    <property type="match status" value="1"/>
</dbReference>
<keyword evidence="3" id="KW-0963">Cytoplasm</keyword>
<accession>A0A4R3KYW2</accession>
<dbReference type="EMBL" id="SMAE01000002">
    <property type="protein sequence ID" value="TCS91370.1"/>
    <property type="molecule type" value="Genomic_DNA"/>
</dbReference>
<dbReference type="GO" id="GO:0005737">
    <property type="term" value="C:cytoplasm"/>
    <property type="evidence" value="ECO:0007669"/>
    <property type="project" value="UniProtKB-SubCell"/>
</dbReference>
<dbReference type="PANTHER" id="PTHR33969:SF2">
    <property type="entry name" value="SEGREGATION AND CONDENSATION PROTEIN A"/>
    <property type="match status" value="1"/>
</dbReference>
<comment type="subcellular location">
    <subcellularLocation>
        <location evidence="3">Cytoplasm</location>
    </subcellularLocation>
    <text evidence="3">Associated with two foci at the outer edges of the nucleoid region in young cells, and at four foci within both cell halves in older cells.</text>
</comment>
<dbReference type="GO" id="GO:0006260">
    <property type="term" value="P:DNA replication"/>
    <property type="evidence" value="ECO:0007669"/>
    <property type="project" value="UniProtKB-UniRule"/>
</dbReference>
<keyword evidence="5" id="KW-1185">Reference proteome</keyword>
<dbReference type="InterPro" id="IPR003768">
    <property type="entry name" value="ScpA"/>
</dbReference>
<keyword evidence="3" id="KW-0131">Cell cycle</keyword>
<name>A0A4R3KYW2_9FIRM</name>